<organism evidence="1 2">
    <name type="scientific">Rangifer tarandus platyrhynchus</name>
    <name type="common">Svalbard reindeer</name>
    <dbReference type="NCBI Taxonomy" id="3082113"/>
    <lineage>
        <taxon>Eukaryota</taxon>
        <taxon>Metazoa</taxon>
        <taxon>Chordata</taxon>
        <taxon>Craniata</taxon>
        <taxon>Vertebrata</taxon>
        <taxon>Euteleostomi</taxon>
        <taxon>Mammalia</taxon>
        <taxon>Eutheria</taxon>
        <taxon>Laurasiatheria</taxon>
        <taxon>Artiodactyla</taxon>
        <taxon>Ruminantia</taxon>
        <taxon>Pecora</taxon>
        <taxon>Cervidae</taxon>
        <taxon>Odocoileinae</taxon>
        <taxon>Rangifer</taxon>
    </lineage>
</organism>
<accession>A0ACB0F3Q3</accession>
<proteinExistence type="predicted"/>
<name>A0ACB0F3Q3_RANTA</name>
<sequence>MHPAAAGVPVGIRALEARRRCGAVGGGGRFSRPPASPRALTPAPWCCDAPLRLGLLQQWDPPSWAAGRVLGLQARGSPRAPSARDVSRRCRTHTARRVLYSIKNLHFIIAEHPSACKLPPGAEELIDQKAQASSSCLNKLCLEVECRRRGTEACDLMERGEGRVITVQPSRAQPAPRGDGQTLTPLLDQLLGVDGPVKGMGSAEAVPCSYSRPERSGQPRRPQALTRQMRPGRCICGSSECQCQEVSQVPALFKADSSHPASEPNKGNCTVAVPLWALTADGSAAVTPPTAQPEPAPWHRPRCDGSQDSPDAALLCSDEP</sequence>
<protein>
    <submittedName>
        <fullName evidence="1">Uncharacterized protein</fullName>
    </submittedName>
</protein>
<evidence type="ECO:0000313" key="2">
    <source>
        <dbReference type="Proteomes" id="UP001162501"/>
    </source>
</evidence>
<dbReference type="Proteomes" id="UP001162501">
    <property type="component" value="Chromosome 3"/>
</dbReference>
<reference evidence="1" key="1">
    <citation type="submission" date="2023-05" db="EMBL/GenBank/DDBJ databases">
        <authorList>
            <consortium name="ELIXIR-Norway"/>
        </authorList>
    </citation>
    <scope>NUCLEOTIDE SEQUENCE</scope>
</reference>
<gene>
    <name evidence="1" type="ORF">MRATA1EN3_LOCUS17959</name>
</gene>
<dbReference type="EMBL" id="OX596087">
    <property type="protein sequence ID" value="CAI9706746.1"/>
    <property type="molecule type" value="Genomic_DNA"/>
</dbReference>
<evidence type="ECO:0000313" key="1">
    <source>
        <dbReference type="EMBL" id="CAI9706746.1"/>
    </source>
</evidence>